<evidence type="ECO:0000259" key="3">
    <source>
        <dbReference type="Pfam" id="PF00441"/>
    </source>
</evidence>
<evidence type="ECO:0000256" key="1">
    <source>
        <dbReference type="ARBA" id="ARBA00022630"/>
    </source>
</evidence>
<dbReference type="GO" id="GO:0033539">
    <property type="term" value="P:fatty acid beta-oxidation using acyl-CoA dehydrogenase"/>
    <property type="evidence" value="ECO:0007669"/>
    <property type="project" value="TreeGrafter"/>
</dbReference>
<evidence type="ECO:0000313" key="5">
    <source>
        <dbReference type="Proteomes" id="UP000601435"/>
    </source>
</evidence>
<keyword evidence="5" id="KW-1185">Reference proteome</keyword>
<reference evidence="4" key="1">
    <citation type="submission" date="2021-02" db="EMBL/GenBank/DDBJ databases">
        <authorList>
            <person name="Dougan E. K."/>
            <person name="Rhodes N."/>
            <person name="Thang M."/>
            <person name="Chan C."/>
        </authorList>
    </citation>
    <scope>NUCLEOTIDE SEQUENCE</scope>
</reference>
<dbReference type="InterPro" id="IPR050741">
    <property type="entry name" value="Acyl-CoA_dehydrogenase"/>
</dbReference>
<dbReference type="Gene3D" id="1.20.140.10">
    <property type="entry name" value="Butyryl-CoA Dehydrogenase, subunit A, domain 3"/>
    <property type="match status" value="1"/>
</dbReference>
<protein>
    <submittedName>
        <fullName evidence="4">ApdG protein</fullName>
    </submittedName>
</protein>
<dbReference type="PANTHER" id="PTHR48083">
    <property type="entry name" value="MEDIUM-CHAIN SPECIFIC ACYL-COA DEHYDROGENASE, MITOCHONDRIAL-RELATED"/>
    <property type="match status" value="1"/>
</dbReference>
<evidence type="ECO:0000256" key="2">
    <source>
        <dbReference type="ARBA" id="ARBA00023002"/>
    </source>
</evidence>
<sequence length="160" mass="17890">MSTRFARVCLEDSLKFAGKRKTFGKTLIQHPVIRWKVAEMARQIEATHNWLEWITYQLNTMPKLEAMLKLGGHTALCKVQCTKVMEYCAREAAQIFGGLSYSRGGQGEKVERLNREVRAMAIPGGSEEIMLDLGVKQSTKLAQMAKMFAESAPQPAAAKL</sequence>
<dbReference type="AlphaFoldDB" id="A0A813C2G2"/>
<dbReference type="EMBL" id="CAJNJA010082496">
    <property type="protein sequence ID" value="CAE7932880.1"/>
    <property type="molecule type" value="Genomic_DNA"/>
</dbReference>
<dbReference type="Proteomes" id="UP000601435">
    <property type="component" value="Unassembled WGS sequence"/>
</dbReference>
<dbReference type="OrthoDB" id="10254877at2759"/>
<accession>A0A813C2G2</accession>
<dbReference type="Pfam" id="PF00441">
    <property type="entry name" value="Acyl-CoA_dh_1"/>
    <property type="match status" value="1"/>
</dbReference>
<dbReference type="PANTHER" id="PTHR48083:SF28">
    <property type="entry name" value="ACYL-COA DEHYDROGENASE FAMILY PROTEIN (AFU_ORTHOLOGUE AFUA_6G10880)-RELATED"/>
    <property type="match status" value="1"/>
</dbReference>
<dbReference type="GO" id="GO:0003995">
    <property type="term" value="F:acyl-CoA dehydrogenase activity"/>
    <property type="evidence" value="ECO:0007669"/>
    <property type="project" value="TreeGrafter"/>
</dbReference>
<dbReference type="SUPFAM" id="SSF47203">
    <property type="entry name" value="Acyl-CoA dehydrogenase C-terminal domain-like"/>
    <property type="match status" value="1"/>
</dbReference>
<keyword evidence="1" id="KW-0285">Flavoprotein</keyword>
<proteinExistence type="predicted"/>
<feature type="domain" description="Acyl-CoA dehydrogenase/oxidase C-terminal" evidence="3">
    <location>
        <begin position="2"/>
        <end position="135"/>
    </location>
</feature>
<dbReference type="InterPro" id="IPR036250">
    <property type="entry name" value="AcylCo_DH-like_C"/>
</dbReference>
<organism evidence="4 5">
    <name type="scientific">Symbiodinium necroappetens</name>
    <dbReference type="NCBI Taxonomy" id="1628268"/>
    <lineage>
        <taxon>Eukaryota</taxon>
        <taxon>Sar</taxon>
        <taxon>Alveolata</taxon>
        <taxon>Dinophyceae</taxon>
        <taxon>Suessiales</taxon>
        <taxon>Symbiodiniaceae</taxon>
        <taxon>Symbiodinium</taxon>
    </lineage>
</organism>
<dbReference type="GO" id="GO:0005737">
    <property type="term" value="C:cytoplasm"/>
    <property type="evidence" value="ECO:0007669"/>
    <property type="project" value="TreeGrafter"/>
</dbReference>
<keyword evidence="2" id="KW-0560">Oxidoreductase</keyword>
<comment type="caution">
    <text evidence="4">The sequence shown here is derived from an EMBL/GenBank/DDBJ whole genome shotgun (WGS) entry which is preliminary data.</text>
</comment>
<gene>
    <name evidence="4" type="primary">apdG</name>
    <name evidence="4" type="ORF">SNEC2469_LOCUS32533</name>
</gene>
<name>A0A813C2G2_9DINO</name>
<dbReference type="InterPro" id="IPR009075">
    <property type="entry name" value="AcylCo_DH/oxidase_C"/>
</dbReference>
<evidence type="ECO:0000313" key="4">
    <source>
        <dbReference type="EMBL" id="CAE7932880.1"/>
    </source>
</evidence>